<proteinExistence type="predicted"/>
<reference evidence="13" key="1">
    <citation type="journal article" date="2023" name="Mol. Biol. Evol.">
        <title>Third-Generation Sequencing Reveals the Adaptive Role of the Epigenome in Three Deep-Sea Polychaetes.</title>
        <authorList>
            <person name="Perez M."/>
            <person name="Aroh O."/>
            <person name="Sun Y."/>
            <person name="Lan Y."/>
            <person name="Juniper S.K."/>
            <person name="Young C.R."/>
            <person name="Angers B."/>
            <person name="Qian P.Y."/>
        </authorList>
    </citation>
    <scope>NUCLEOTIDE SEQUENCE</scope>
    <source>
        <strain evidence="13">R07B-5</strain>
    </source>
</reference>
<dbReference type="EMBL" id="JAODUO010001099">
    <property type="protein sequence ID" value="KAK2171135.1"/>
    <property type="molecule type" value="Genomic_DNA"/>
</dbReference>
<keyword evidence="2 8" id="KW-0479">Metal-binding</keyword>
<feature type="region of interest" description="Disordered" evidence="10">
    <location>
        <begin position="137"/>
        <end position="158"/>
    </location>
</feature>
<evidence type="ECO:0000256" key="6">
    <source>
        <dbReference type="ARBA" id="ARBA00023157"/>
    </source>
</evidence>
<keyword evidence="3 8" id="KW-0378">Hydrolase</keyword>
<dbReference type="Proteomes" id="UP001209878">
    <property type="component" value="Unassembled WGS sequence"/>
</dbReference>
<evidence type="ECO:0000256" key="2">
    <source>
        <dbReference type="ARBA" id="ARBA00022723"/>
    </source>
</evidence>
<feature type="chain" id="PRO_5041775420" description="Metalloendopeptidase" evidence="9">
    <location>
        <begin position="26"/>
        <end position="805"/>
    </location>
</feature>
<dbReference type="GO" id="GO:0006508">
    <property type="term" value="P:proteolysis"/>
    <property type="evidence" value="ECO:0007669"/>
    <property type="project" value="UniProtKB-KW"/>
</dbReference>
<feature type="region of interest" description="Disordered" evidence="10">
    <location>
        <begin position="52"/>
        <end position="122"/>
    </location>
</feature>
<evidence type="ECO:0000256" key="10">
    <source>
        <dbReference type="SAM" id="MobiDB-lite"/>
    </source>
</evidence>
<evidence type="ECO:0000256" key="7">
    <source>
        <dbReference type="PROSITE-ProRule" id="PRU00059"/>
    </source>
</evidence>
<keyword evidence="1 8" id="KW-0645">Protease</keyword>
<dbReference type="PROSITE" id="PS01180">
    <property type="entry name" value="CUB"/>
    <property type="match status" value="1"/>
</dbReference>
<feature type="domain" description="Peptidase M12A" evidence="12">
    <location>
        <begin position="518"/>
        <end position="646"/>
    </location>
</feature>
<evidence type="ECO:0000256" key="4">
    <source>
        <dbReference type="ARBA" id="ARBA00022833"/>
    </source>
</evidence>
<evidence type="ECO:0000256" key="9">
    <source>
        <dbReference type="RuleBase" id="RU361183"/>
    </source>
</evidence>
<feature type="compositionally biased region" description="Basic and acidic residues" evidence="10">
    <location>
        <begin position="225"/>
        <end position="247"/>
    </location>
</feature>
<dbReference type="CDD" id="cd00041">
    <property type="entry name" value="CUB"/>
    <property type="match status" value="1"/>
</dbReference>
<dbReference type="Gene3D" id="2.60.120.290">
    <property type="entry name" value="Spermadhesin, CUB domain"/>
    <property type="match status" value="1"/>
</dbReference>
<evidence type="ECO:0000256" key="1">
    <source>
        <dbReference type="ARBA" id="ARBA00022670"/>
    </source>
</evidence>
<name>A0AAD9KI02_RIDPI</name>
<evidence type="ECO:0000256" key="3">
    <source>
        <dbReference type="ARBA" id="ARBA00022801"/>
    </source>
</evidence>
<dbReference type="GO" id="GO:0008270">
    <property type="term" value="F:zinc ion binding"/>
    <property type="evidence" value="ECO:0007669"/>
    <property type="project" value="UniProtKB-UniRule"/>
</dbReference>
<dbReference type="SUPFAM" id="SSF49854">
    <property type="entry name" value="Spermadhesin, CUB domain"/>
    <property type="match status" value="1"/>
</dbReference>
<dbReference type="PANTHER" id="PTHR10127:SF780">
    <property type="entry name" value="METALLOENDOPEPTIDASE"/>
    <property type="match status" value="1"/>
</dbReference>
<evidence type="ECO:0000313" key="13">
    <source>
        <dbReference type="EMBL" id="KAK2171135.1"/>
    </source>
</evidence>
<dbReference type="PROSITE" id="PS51864">
    <property type="entry name" value="ASTACIN"/>
    <property type="match status" value="1"/>
</dbReference>
<dbReference type="InterPro" id="IPR001506">
    <property type="entry name" value="Peptidase_M12A"/>
</dbReference>
<dbReference type="SMART" id="SM00235">
    <property type="entry name" value="ZnMc"/>
    <property type="match status" value="1"/>
</dbReference>
<feature type="compositionally biased region" description="Acidic residues" evidence="10">
    <location>
        <begin position="94"/>
        <end position="107"/>
    </location>
</feature>
<keyword evidence="6" id="KW-1015">Disulfide bond</keyword>
<dbReference type="AlphaFoldDB" id="A0AAD9KI02"/>
<feature type="signal peptide" evidence="9">
    <location>
        <begin position="1"/>
        <end position="25"/>
    </location>
</feature>
<dbReference type="SUPFAM" id="SSF55486">
    <property type="entry name" value="Metalloproteases ('zincins'), catalytic domain"/>
    <property type="match status" value="1"/>
</dbReference>
<dbReference type="InterPro" id="IPR035914">
    <property type="entry name" value="Sperma_CUB_dom_sf"/>
</dbReference>
<comment type="cofactor">
    <cofactor evidence="8 9">
        <name>Zn(2+)</name>
        <dbReference type="ChEBI" id="CHEBI:29105"/>
    </cofactor>
    <text evidence="8 9">Binds 1 zinc ion per subunit.</text>
</comment>
<feature type="active site" evidence="8">
    <location>
        <position position="544"/>
    </location>
</feature>
<feature type="region of interest" description="Disordered" evidence="10">
    <location>
        <begin position="225"/>
        <end position="252"/>
    </location>
</feature>
<dbReference type="EC" id="3.4.24.-" evidence="9"/>
<feature type="binding site" evidence="8">
    <location>
        <position position="553"/>
    </location>
    <ligand>
        <name>Zn(2+)</name>
        <dbReference type="ChEBI" id="CHEBI:29105"/>
        <note>catalytic</note>
    </ligand>
</feature>
<dbReference type="GO" id="GO:0004222">
    <property type="term" value="F:metalloendopeptidase activity"/>
    <property type="evidence" value="ECO:0007669"/>
    <property type="project" value="UniProtKB-UniRule"/>
</dbReference>
<keyword evidence="14" id="KW-1185">Reference proteome</keyword>
<dbReference type="PRINTS" id="PR00480">
    <property type="entry name" value="ASTACIN"/>
</dbReference>
<evidence type="ECO:0000259" key="11">
    <source>
        <dbReference type="PROSITE" id="PS01180"/>
    </source>
</evidence>
<sequence>MMFMQRSRCWLLVVAFTALWLGRESVPLRKDAEEVSKETMALVQQIQKARDTERLNEQLPAYDGSSSQTTEDDITGTELGNGVTQEEQSLGGGNEDDYFDYVADGEDGNQINKSGEDNVKDVGNGDRFVDELMSESDSANHVGSDMDLGKSDTGIDANSVDKVTKTPAIQDKPYADKEKEANGDQVARFKEIENDDKRHIVDGILSDIDDLIMQLHAYENISRTEQEHATKFASERGADDGEPRGERSNSNVALANVRRALNVVRKSTDGHHSGTDKERDHCEAVLGVTVTPTKSCIRHERLRDDRTAALEESLHVKLVDNDVYHFEHIEPDIKVTFRGNILTRPMGIDEQTSNTTYVVENDEQFQDDIVLTPEYALEIWDETLVSMRSGDLRRSYLESNKMEKTLLKTTMVRAGANDVNKRDNKDEVLELLSQLRRLLEARQRHKRAADSRGTNTPMAEVLRCLLQILNRHEQCPDAEEAAITKRNMQAEDLWELPIRYEMSENISKFYKQLTCGSSLVGKQPRGNIINIAPECFDRRTIVHEVGHSLGLWHEHSRPDRDDHVTVMWDNIPDVNKADFLKKSWQNTVVHGLPYDLDSVMHYPSWAMASYSKPSLVPFDTAMLSVMGRGNKLSFGDAALVNFHYCSSACNKRDLRWRQCQHGGYRDPLDCQRCRCVDGWAGDDRCSTVDTNMTGEWTSPVGTTIQVRFVDVFAMRCSLGCDDDWVEVRLKSVDRPGPRFCCIRPYVSLISAGNQVMILFRSHVENYIESQGFKLEYSISVPACGVCDNGATPAPACSREISHRCK</sequence>
<comment type="caution">
    <text evidence="13">The sequence shown here is derived from an EMBL/GenBank/DDBJ whole genome shotgun (WGS) entry which is preliminary data.</text>
</comment>
<feature type="binding site" evidence="8">
    <location>
        <position position="543"/>
    </location>
    <ligand>
        <name>Zn(2+)</name>
        <dbReference type="ChEBI" id="CHEBI:29105"/>
        <note>catalytic</note>
    </ligand>
</feature>
<dbReference type="Gene3D" id="3.40.390.10">
    <property type="entry name" value="Collagenase (Catalytic Domain)"/>
    <property type="match status" value="1"/>
</dbReference>
<comment type="caution">
    <text evidence="7">Lacks conserved residue(s) required for the propagation of feature annotation.</text>
</comment>
<evidence type="ECO:0000259" key="12">
    <source>
        <dbReference type="PROSITE" id="PS51864"/>
    </source>
</evidence>
<evidence type="ECO:0000256" key="8">
    <source>
        <dbReference type="PROSITE-ProRule" id="PRU01211"/>
    </source>
</evidence>
<dbReference type="Pfam" id="PF01400">
    <property type="entry name" value="Astacin"/>
    <property type="match status" value="1"/>
</dbReference>
<keyword evidence="5 8" id="KW-0482">Metalloprotease</keyword>
<accession>A0AAD9KI02</accession>
<evidence type="ECO:0000256" key="5">
    <source>
        <dbReference type="ARBA" id="ARBA00023049"/>
    </source>
</evidence>
<protein>
    <recommendedName>
        <fullName evidence="9">Metalloendopeptidase</fullName>
        <ecNumber evidence="9">3.4.24.-</ecNumber>
    </recommendedName>
</protein>
<feature type="domain" description="CUB" evidence="11">
    <location>
        <begin position="645"/>
        <end position="779"/>
    </location>
</feature>
<dbReference type="InterPro" id="IPR000859">
    <property type="entry name" value="CUB_dom"/>
</dbReference>
<gene>
    <name evidence="13" type="ORF">NP493_1099g00004</name>
</gene>
<dbReference type="InterPro" id="IPR024079">
    <property type="entry name" value="MetalloPept_cat_dom_sf"/>
</dbReference>
<keyword evidence="9" id="KW-0732">Signal</keyword>
<dbReference type="PANTHER" id="PTHR10127">
    <property type="entry name" value="DISCOIDIN, CUB, EGF, LAMININ , AND ZINC METALLOPROTEASE DOMAIN CONTAINING"/>
    <property type="match status" value="1"/>
</dbReference>
<feature type="binding site" evidence="8">
    <location>
        <position position="547"/>
    </location>
    <ligand>
        <name>Zn(2+)</name>
        <dbReference type="ChEBI" id="CHEBI:29105"/>
        <note>catalytic</note>
    </ligand>
</feature>
<dbReference type="InterPro" id="IPR006026">
    <property type="entry name" value="Peptidase_Metallo"/>
</dbReference>
<evidence type="ECO:0000313" key="14">
    <source>
        <dbReference type="Proteomes" id="UP001209878"/>
    </source>
</evidence>
<organism evidence="13 14">
    <name type="scientific">Ridgeia piscesae</name>
    <name type="common">Tubeworm</name>
    <dbReference type="NCBI Taxonomy" id="27915"/>
    <lineage>
        <taxon>Eukaryota</taxon>
        <taxon>Metazoa</taxon>
        <taxon>Spiralia</taxon>
        <taxon>Lophotrochozoa</taxon>
        <taxon>Annelida</taxon>
        <taxon>Polychaeta</taxon>
        <taxon>Sedentaria</taxon>
        <taxon>Canalipalpata</taxon>
        <taxon>Sabellida</taxon>
        <taxon>Siboglinidae</taxon>
        <taxon>Ridgeia</taxon>
    </lineage>
</organism>
<keyword evidence="4 8" id="KW-0862">Zinc</keyword>